<keyword evidence="2" id="KW-1185">Reference proteome</keyword>
<dbReference type="EMBL" id="JAWDIP010000003">
    <property type="protein sequence ID" value="MDY0395022.1"/>
    <property type="molecule type" value="Genomic_DNA"/>
</dbReference>
<gene>
    <name evidence="1" type="ORF">RWE15_12085</name>
</gene>
<dbReference type="Proteomes" id="UP001281447">
    <property type="component" value="Unassembled WGS sequence"/>
</dbReference>
<evidence type="ECO:0000313" key="2">
    <source>
        <dbReference type="Proteomes" id="UP001281447"/>
    </source>
</evidence>
<accession>A0ABU5C6R2</accession>
<organism evidence="1 2">
    <name type="scientific">Tigheibacillus halophilus</name>
    <dbReference type="NCBI Taxonomy" id="361280"/>
    <lineage>
        <taxon>Bacteria</taxon>
        <taxon>Bacillati</taxon>
        <taxon>Bacillota</taxon>
        <taxon>Bacilli</taxon>
        <taxon>Bacillales</taxon>
        <taxon>Bacillaceae</taxon>
        <taxon>Tigheibacillus</taxon>
    </lineage>
</organism>
<protein>
    <submittedName>
        <fullName evidence="1">Uncharacterized protein</fullName>
    </submittedName>
</protein>
<reference evidence="1 2" key="1">
    <citation type="submission" date="2023-10" db="EMBL/GenBank/DDBJ databases">
        <title>Virgibacillus halophilus 5B73C genome.</title>
        <authorList>
            <person name="Miliotis G."/>
            <person name="Sengupta P."/>
            <person name="Hameed A."/>
            <person name="Chuvochina M."/>
            <person name="Mcdonagh F."/>
            <person name="Simpson A.C."/>
            <person name="Singh N.K."/>
            <person name="Rekha P.D."/>
            <person name="Raman K."/>
            <person name="Hugenholtz P."/>
            <person name="Venkateswaran K."/>
        </authorList>
    </citation>
    <scope>NUCLEOTIDE SEQUENCE [LARGE SCALE GENOMIC DNA]</scope>
    <source>
        <strain evidence="1 2">5B73C</strain>
    </source>
</reference>
<comment type="caution">
    <text evidence="1">The sequence shown here is derived from an EMBL/GenBank/DDBJ whole genome shotgun (WGS) entry which is preliminary data.</text>
</comment>
<evidence type="ECO:0000313" key="1">
    <source>
        <dbReference type="EMBL" id="MDY0395022.1"/>
    </source>
</evidence>
<sequence length="82" mass="9451">MNQVVLPLGFEIKVQKNDIVITVNGFSCKHSERGGRIFFYVKRIAQPINRFRVDPEVKELFWANVLSSFVASLPNANRLMKK</sequence>
<name>A0ABU5C6R2_9BACI</name>
<proteinExistence type="predicted"/>